<keyword evidence="3" id="KW-1185">Reference proteome</keyword>
<proteinExistence type="predicted"/>
<name>G0IZA3_CYCMS</name>
<dbReference type="EMBL" id="CP002955">
    <property type="protein sequence ID" value="AEL24376.1"/>
    <property type="molecule type" value="Genomic_DNA"/>
</dbReference>
<gene>
    <name evidence="2" type="ordered locus">Cycma_0601</name>
</gene>
<dbReference type="AlphaFoldDB" id="G0IZA3"/>
<dbReference type="InterPro" id="IPR025309">
    <property type="entry name" value="KTSC_dom"/>
</dbReference>
<dbReference type="KEGG" id="cmr:Cycma_0601"/>
<accession>G0IZA3</accession>
<evidence type="ECO:0000259" key="1">
    <source>
        <dbReference type="Pfam" id="PF13619"/>
    </source>
</evidence>
<feature type="domain" description="KTSC" evidence="1">
    <location>
        <begin position="47"/>
        <end position="69"/>
    </location>
</feature>
<dbReference type="HOGENOM" id="CLU_2507131_0_0_10"/>
<organism evidence="2 3">
    <name type="scientific">Cyclobacterium marinum (strain ATCC 25205 / DSM 745 / LMG 13164 / NCIMB 1802)</name>
    <name type="common">Flectobacillus marinus</name>
    <dbReference type="NCBI Taxonomy" id="880070"/>
    <lineage>
        <taxon>Bacteria</taxon>
        <taxon>Pseudomonadati</taxon>
        <taxon>Bacteroidota</taxon>
        <taxon>Cytophagia</taxon>
        <taxon>Cytophagales</taxon>
        <taxon>Cyclobacteriaceae</taxon>
        <taxon>Cyclobacterium</taxon>
    </lineage>
</organism>
<protein>
    <recommendedName>
        <fullName evidence="1">KTSC domain-containing protein</fullName>
    </recommendedName>
</protein>
<dbReference type="Pfam" id="PF13619">
    <property type="entry name" value="KTSC"/>
    <property type="match status" value="1"/>
</dbReference>
<reference evidence="3" key="1">
    <citation type="submission" date="2011-07" db="EMBL/GenBank/DDBJ databases">
        <title>The complete genome of Cyclobacterium marinum DSM 745.</title>
        <authorList>
            <person name="Lucas S."/>
            <person name="Han J."/>
            <person name="Lapidus A."/>
            <person name="Bruce D."/>
            <person name="Goodwin L."/>
            <person name="Pitluck S."/>
            <person name="Peters L."/>
            <person name="Kyrpides N."/>
            <person name="Mavromatis K."/>
            <person name="Ivanova N."/>
            <person name="Ovchinnikova G."/>
            <person name="Chertkov O."/>
            <person name="Detter J.C."/>
            <person name="Tapia R."/>
            <person name="Han C."/>
            <person name="Land M."/>
            <person name="Hauser L."/>
            <person name="Markowitz V."/>
            <person name="Cheng J.-F."/>
            <person name="Hugenholtz P."/>
            <person name="Woyke T."/>
            <person name="Wu D."/>
            <person name="Tindall B."/>
            <person name="Schuetze A."/>
            <person name="Brambilla E."/>
            <person name="Klenk H.-P."/>
            <person name="Eisen J.A."/>
        </authorList>
    </citation>
    <scope>NUCLEOTIDE SEQUENCE [LARGE SCALE GENOMIC DNA]</scope>
    <source>
        <strain evidence="3">ATCC 25205 / DSM 745 / LMG 13164 / NCIMB 1802</strain>
    </source>
</reference>
<sequence>MQFGFNSHFLRNSGVETSNISTELGKQLLLILEEDNTGKTGRIPVVSSNIASVDYDAEKKVLEIEFNHGLFISILMYRKGYLKSW</sequence>
<evidence type="ECO:0000313" key="3">
    <source>
        <dbReference type="Proteomes" id="UP000001635"/>
    </source>
</evidence>
<evidence type="ECO:0000313" key="2">
    <source>
        <dbReference type="EMBL" id="AEL24376.1"/>
    </source>
</evidence>
<dbReference type="Proteomes" id="UP000001635">
    <property type="component" value="Chromosome"/>
</dbReference>